<dbReference type="Pfam" id="PF06159">
    <property type="entry name" value="TRAPPC13_N"/>
    <property type="match status" value="1"/>
</dbReference>
<dbReference type="Pfam" id="PF23647">
    <property type="entry name" value="TRAPPC13_M"/>
    <property type="match status" value="1"/>
</dbReference>
<dbReference type="EMBL" id="JAHDYR010000053">
    <property type="protein sequence ID" value="KAG9391394.1"/>
    <property type="molecule type" value="Genomic_DNA"/>
</dbReference>
<feature type="domain" description="Trafficking protein particle complex subunit 13 N-terminal" evidence="1">
    <location>
        <begin position="50"/>
        <end position="138"/>
    </location>
</feature>
<keyword evidence="4" id="KW-1185">Reference proteome</keyword>
<reference evidence="3" key="1">
    <citation type="submission" date="2021-05" db="EMBL/GenBank/DDBJ databases">
        <title>A free-living protist that lacks canonical eukaryotic 1 DNA replication and segregation systems.</title>
        <authorList>
            <person name="Salas-Leiva D.E."/>
            <person name="Tromer E.C."/>
            <person name="Curtis B.A."/>
            <person name="Jerlstrom-Hultqvist J."/>
            <person name="Kolisko M."/>
            <person name="Yi Z."/>
            <person name="Salas-Leiva J.S."/>
            <person name="Gallot-Lavallee L."/>
            <person name="Kops G.J.P.L."/>
            <person name="Archibald J.M."/>
            <person name="Simpson A.G.B."/>
            <person name="Roger A.J."/>
        </authorList>
    </citation>
    <scope>NUCLEOTIDE SEQUENCE</scope>
    <source>
        <strain evidence="3">BICM</strain>
    </source>
</reference>
<comment type="caution">
    <text evidence="3">The sequence shown here is derived from an EMBL/GenBank/DDBJ whole genome shotgun (WGS) entry which is preliminary data.</text>
</comment>
<evidence type="ECO:0000259" key="2">
    <source>
        <dbReference type="Pfam" id="PF23647"/>
    </source>
</evidence>
<dbReference type="AlphaFoldDB" id="A0A8J6B2C2"/>
<organism evidence="3 4">
    <name type="scientific">Carpediemonas membranifera</name>
    <dbReference type="NCBI Taxonomy" id="201153"/>
    <lineage>
        <taxon>Eukaryota</taxon>
        <taxon>Metamonada</taxon>
        <taxon>Carpediemonas-like organisms</taxon>
        <taxon>Carpediemonas</taxon>
    </lineage>
</organism>
<dbReference type="InterPro" id="IPR055429">
    <property type="entry name" value="TRAPPC13_M"/>
</dbReference>
<proteinExistence type="predicted"/>
<dbReference type="PANTHER" id="PTHR13134">
    <property type="entry name" value="TRAFFICKING PROTEIN PARTICLE COMPLEX SUBUNIT 13"/>
    <property type="match status" value="1"/>
</dbReference>
<evidence type="ECO:0000313" key="3">
    <source>
        <dbReference type="EMBL" id="KAG9391394.1"/>
    </source>
</evidence>
<protein>
    <submittedName>
        <fullName evidence="3">Uncharacterized protein</fullName>
    </submittedName>
</protein>
<evidence type="ECO:0000259" key="1">
    <source>
        <dbReference type="Pfam" id="PF06159"/>
    </source>
</evidence>
<sequence length="258" mass="29071">MDSQTVLKVNYIPSMSVDAIDTRSLLLNVGGNMCPQHTQMVLKPAPRPNTLYMGEKAGFSICFVNMSAEILTNIELDAFMTTSVRQRLLNESIRELAPGQRLEYAVHKDIGEPVEHTFTSTVVYRNAEGLHTLTSTYKVQSANPLEVKPRSHVANGHAFLEVQIDSKLSVPIYLSAPTIDVGPQYRVLKNHHPTTREPDSIDVDRILLPNDKKRFLFELEPVESASTMPSELGKLRMAWTREMGVRGRLQTKPIYLKR</sequence>
<dbReference type="GO" id="GO:1990072">
    <property type="term" value="C:TRAPPIII protein complex"/>
    <property type="evidence" value="ECO:0007669"/>
    <property type="project" value="TreeGrafter"/>
</dbReference>
<evidence type="ECO:0000313" key="4">
    <source>
        <dbReference type="Proteomes" id="UP000717585"/>
    </source>
</evidence>
<feature type="domain" description="Trafficking protein particle complex subunit 13 middle" evidence="2">
    <location>
        <begin position="145"/>
        <end position="253"/>
    </location>
</feature>
<accession>A0A8J6B2C2</accession>
<dbReference type="Proteomes" id="UP000717585">
    <property type="component" value="Unassembled WGS sequence"/>
</dbReference>
<gene>
    <name evidence="3" type="ORF">J8273_6154</name>
</gene>
<dbReference type="InterPro" id="IPR055427">
    <property type="entry name" value="TRAPPC13_N"/>
</dbReference>
<dbReference type="PANTHER" id="PTHR13134:SF3">
    <property type="entry name" value="TRAFFICKING PROTEIN PARTICLE COMPLEX SUBUNIT 13"/>
    <property type="match status" value="1"/>
</dbReference>
<dbReference type="InterPro" id="IPR010378">
    <property type="entry name" value="TRAPPC13"/>
</dbReference>
<name>A0A8J6B2C2_9EUKA</name>